<accession>A4FZ23</accession>
<feature type="transmembrane region" description="Helical" evidence="1">
    <location>
        <begin position="48"/>
        <end position="67"/>
    </location>
</feature>
<keyword evidence="1" id="KW-0812">Transmembrane</keyword>
<dbReference type="HOGENOM" id="CLU_1307836_0_0_2"/>
<evidence type="ECO:0000256" key="1">
    <source>
        <dbReference type="SAM" id="Phobius"/>
    </source>
</evidence>
<dbReference type="EMBL" id="CP000609">
    <property type="protein sequence ID" value="ABO35457.1"/>
    <property type="molecule type" value="Genomic_DNA"/>
</dbReference>
<reference evidence="2 3" key="1">
    <citation type="submission" date="2007-03" db="EMBL/GenBank/DDBJ databases">
        <title>Complete sequence of chromosome of Methanococcus maripaludis C5.</title>
        <authorList>
            <consortium name="US DOE Joint Genome Institute"/>
            <person name="Copeland A."/>
            <person name="Lucas S."/>
            <person name="Lapidus A."/>
            <person name="Barry K."/>
            <person name="Glavina del Rio T."/>
            <person name="Dalin E."/>
            <person name="Tice H."/>
            <person name="Pitluck S."/>
            <person name="Chertkov O."/>
            <person name="Brettin T."/>
            <person name="Bruce D."/>
            <person name="Han C."/>
            <person name="Detter J.C."/>
            <person name="Schmutz J."/>
            <person name="Larimer F."/>
            <person name="Land M."/>
            <person name="Hauser L."/>
            <person name="Kyrpides N."/>
            <person name="Mikhailova N."/>
            <person name="Sieprawska-Lupa M."/>
            <person name="Whitman W.B."/>
            <person name="Richardson P."/>
        </authorList>
    </citation>
    <scope>NUCLEOTIDE SEQUENCE [LARGE SCALE GENOMIC DNA]</scope>
    <source>
        <strain evidence="3">C5 / ATCC BAA-1333</strain>
    </source>
</reference>
<feature type="transmembrane region" description="Helical" evidence="1">
    <location>
        <begin position="74"/>
        <end position="91"/>
    </location>
</feature>
<keyword evidence="1" id="KW-1133">Transmembrane helix</keyword>
<sequence>MYWELVKLNGGIMDNIKELDELKRENLKKAIDHDLNLYAHLNNKMMEYIKLVFTIYSLSIPVAYAFYSAFHENFMILAGISIINFIISIILSEILDLKFTINYIVACNILRIKVLKKDEYSTVYHLFPKESWPMILVLVMINIFLYIPVIIAMLSFTFSFTEYFMKIGSGIFAICSFGLLCITYNKLRKIKKKLIKLEKLDFRLESWIPK</sequence>
<protein>
    <submittedName>
        <fullName evidence="2">Uncharacterized protein</fullName>
    </submittedName>
</protein>
<evidence type="ECO:0000313" key="2">
    <source>
        <dbReference type="EMBL" id="ABO35457.1"/>
    </source>
</evidence>
<name>A4FZ23_METM5</name>
<dbReference type="Proteomes" id="UP000000253">
    <property type="component" value="Chromosome"/>
</dbReference>
<proteinExistence type="predicted"/>
<feature type="transmembrane region" description="Helical" evidence="1">
    <location>
        <begin position="135"/>
        <end position="157"/>
    </location>
</feature>
<evidence type="ECO:0000313" key="3">
    <source>
        <dbReference type="Proteomes" id="UP000000253"/>
    </source>
</evidence>
<feature type="transmembrane region" description="Helical" evidence="1">
    <location>
        <begin position="163"/>
        <end position="184"/>
    </location>
</feature>
<keyword evidence="1" id="KW-0472">Membrane</keyword>
<dbReference type="eggNOG" id="arCOG09512">
    <property type="taxonomic scope" value="Archaea"/>
</dbReference>
<gene>
    <name evidence="2" type="ordered locus">MmarC5_1158</name>
</gene>
<organism evidence="2 3">
    <name type="scientific">Methanococcus maripaludis (strain C5 / ATCC BAA-1333)</name>
    <dbReference type="NCBI Taxonomy" id="402880"/>
    <lineage>
        <taxon>Archaea</taxon>
        <taxon>Methanobacteriati</taxon>
        <taxon>Methanobacteriota</taxon>
        <taxon>Methanomada group</taxon>
        <taxon>Methanococci</taxon>
        <taxon>Methanococcales</taxon>
        <taxon>Methanococcaceae</taxon>
        <taxon>Methanococcus</taxon>
    </lineage>
</organism>
<dbReference type="AlphaFoldDB" id="A4FZ23"/>
<dbReference type="KEGG" id="mmq:MmarC5_1158"/>